<organism evidence="2 3">
    <name type="scientific">Trifolium medium</name>
    <dbReference type="NCBI Taxonomy" id="97028"/>
    <lineage>
        <taxon>Eukaryota</taxon>
        <taxon>Viridiplantae</taxon>
        <taxon>Streptophyta</taxon>
        <taxon>Embryophyta</taxon>
        <taxon>Tracheophyta</taxon>
        <taxon>Spermatophyta</taxon>
        <taxon>Magnoliopsida</taxon>
        <taxon>eudicotyledons</taxon>
        <taxon>Gunneridae</taxon>
        <taxon>Pentapetalae</taxon>
        <taxon>rosids</taxon>
        <taxon>fabids</taxon>
        <taxon>Fabales</taxon>
        <taxon>Fabaceae</taxon>
        <taxon>Papilionoideae</taxon>
        <taxon>50 kb inversion clade</taxon>
        <taxon>NPAAA clade</taxon>
        <taxon>Hologalegina</taxon>
        <taxon>IRL clade</taxon>
        <taxon>Trifolieae</taxon>
        <taxon>Trifolium</taxon>
    </lineage>
</organism>
<dbReference type="EMBL" id="LXQA010067815">
    <property type="protein sequence ID" value="MCI08118.1"/>
    <property type="molecule type" value="Genomic_DNA"/>
</dbReference>
<keyword evidence="3" id="KW-1185">Reference proteome</keyword>
<dbReference type="Proteomes" id="UP000265520">
    <property type="component" value="Unassembled WGS sequence"/>
</dbReference>
<name>A0A392P7Q1_9FABA</name>
<feature type="transmembrane region" description="Helical" evidence="1">
    <location>
        <begin position="44"/>
        <end position="74"/>
    </location>
</feature>
<feature type="non-terminal residue" evidence="2">
    <location>
        <position position="112"/>
    </location>
</feature>
<evidence type="ECO:0000256" key="1">
    <source>
        <dbReference type="SAM" id="Phobius"/>
    </source>
</evidence>
<comment type="caution">
    <text evidence="2">The sequence shown here is derived from an EMBL/GenBank/DDBJ whole genome shotgun (WGS) entry which is preliminary data.</text>
</comment>
<reference evidence="2 3" key="1">
    <citation type="journal article" date="2018" name="Front. Plant Sci.">
        <title>Red Clover (Trifolium pratense) and Zigzag Clover (T. medium) - A Picture of Genomic Similarities and Differences.</title>
        <authorList>
            <person name="Dluhosova J."/>
            <person name="Istvanek J."/>
            <person name="Nedelnik J."/>
            <person name="Repkova J."/>
        </authorList>
    </citation>
    <scope>NUCLEOTIDE SEQUENCE [LARGE SCALE GENOMIC DNA]</scope>
    <source>
        <strain evidence="3">cv. 10/8</strain>
        <tissue evidence="2">Leaf</tissue>
    </source>
</reference>
<sequence>SLCGCFSAIFEFSSASLVVALEVSRSCTVASCSLDQFLKVVAAIILSEFVLIWLLCLLFALRCDLLLLCCFFFLMAQAAQSKGSSSATKTFAQALSNSCNIPTLKLSKPCLK</sequence>
<evidence type="ECO:0000313" key="3">
    <source>
        <dbReference type="Proteomes" id="UP000265520"/>
    </source>
</evidence>
<feature type="non-terminal residue" evidence="2">
    <location>
        <position position="1"/>
    </location>
</feature>
<dbReference type="AlphaFoldDB" id="A0A392P7Q1"/>
<proteinExistence type="predicted"/>
<keyword evidence="1" id="KW-0812">Transmembrane</keyword>
<keyword evidence="1" id="KW-1133">Transmembrane helix</keyword>
<evidence type="ECO:0000313" key="2">
    <source>
        <dbReference type="EMBL" id="MCI08118.1"/>
    </source>
</evidence>
<keyword evidence="1" id="KW-0472">Membrane</keyword>
<protein>
    <submittedName>
        <fullName evidence="2">Uncharacterized protein</fullName>
    </submittedName>
</protein>
<accession>A0A392P7Q1</accession>